<feature type="transmembrane region" description="Helical" evidence="6">
    <location>
        <begin position="31"/>
        <end position="53"/>
    </location>
</feature>
<evidence type="ECO:0000256" key="6">
    <source>
        <dbReference type="SAM" id="Phobius"/>
    </source>
</evidence>
<organism evidence="7 8">
    <name type="scientific">Hyaloscypha variabilis (strain UAMH 11265 / GT02V1 / F)</name>
    <name type="common">Meliniomyces variabilis</name>
    <dbReference type="NCBI Taxonomy" id="1149755"/>
    <lineage>
        <taxon>Eukaryota</taxon>
        <taxon>Fungi</taxon>
        <taxon>Dikarya</taxon>
        <taxon>Ascomycota</taxon>
        <taxon>Pezizomycotina</taxon>
        <taxon>Leotiomycetes</taxon>
        <taxon>Helotiales</taxon>
        <taxon>Hyaloscyphaceae</taxon>
        <taxon>Hyaloscypha</taxon>
        <taxon>Hyaloscypha variabilis</taxon>
    </lineage>
</organism>
<keyword evidence="8" id="KW-1185">Reference proteome</keyword>
<evidence type="ECO:0008006" key="9">
    <source>
        <dbReference type="Google" id="ProtNLM"/>
    </source>
</evidence>
<evidence type="ECO:0000256" key="3">
    <source>
        <dbReference type="ARBA" id="ARBA00022692"/>
    </source>
</evidence>
<keyword evidence="4 6" id="KW-1133">Transmembrane helix</keyword>
<dbReference type="OrthoDB" id="3648309at2759"/>
<accession>A0A2J6RF11</accession>
<comment type="similarity">
    <text evidence="2">Belongs to the acetate uptake transporter (AceTr) (TC 2.A.96) family.</text>
</comment>
<keyword evidence="3 6" id="KW-0812">Transmembrane</keyword>
<feature type="transmembrane region" description="Helical" evidence="6">
    <location>
        <begin position="65"/>
        <end position="83"/>
    </location>
</feature>
<dbReference type="InterPro" id="IPR000791">
    <property type="entry name" value="Gpr1/Fun34/SatP-like"/>
</dbReference>
<dbReference type="Pfam" id="PF01184">
    <property type="entry name" value="Gpr1_Fun34_YaaH"/>
    <property type="match status" value="1"/>
</dbReference>
<sequence length="287" mass="30584">MDPAVYEQLFLNPQTAVKHDLRRTFAIPTPLALVGFGIALTPLSCCLMGWRGADQMKMGNADIGAYMWFGGFTVVLSALMEFVMGNTFSFVLFMGYGAWFLTYAATLQPFYNAAGAYAPTPGATQAATQSTGQLSPGYPSSFAFVLVFMAVFSLLMLICSVRVNVVLVVLIFGVFLGFVLVAAALFIENAALLDANAAVALSGTDSAAAEALLSSAVSKRALTLKLVKGGGAAYFASSMMNWYLALAILLFAVDFPILIGVYDLSTVVPGKSQLEGEHRKNKAKKQK</sequence>
<feature type="transmembrane region" description="Helical" evidence="6">
    <location>
        <begin position="242"/>
        <end position="262"/>
    </location>
</feature>
<feature type="transmembrane region" description="Helical" evidence="6">
    <location>
        <begin position="90"/>
        <end position="111"/>
    </location>
</feature>
<proteinExistence type="inferred from homology"/>
<dbReference type="GO" id="GO:0015123">
    <property type="term" value="F:acetate transmembrane transporter activity"/>
    <property type="evidence" value="ECO:0007669"/>
    <property type="project" value="TreeGrafter"/>
</dbReference>
<keyword evidence="5 6" id="KW-0472">Membrane</keyword>
<evidence type="ECO:0000256" key="4">
    <source>
        <dbReference type="ARBA" id="ARBA00022989"/>
    </source>
</evidence>
<protein>
    <recommendedName>
        <fullName evidence="9">GPR1/FUN34/YaaH-class plasma membrane protein</fullName>
    </recommendedName>
</protein>
<dbReference type="AlphaFoldDB" id="A0A2J6RF11"/>
<dbReference type="GO" id="GO:0005886">
    <property type="term" value="C:plasma membrane"/>
    <property type="evidence" value="ECO:0007669"/>
    <property type="project" value="TreeGrafter"/>
</dbReference>
<evidence type="ECO:0000313" key="8">
    <source>
        <dbReference type="Proteomes" id="UP000235786"/>
    </source>
</evidence>
<dbReference type="Proteomes" id="UP000235786">
    <property type="component" value="Unassembled WGS sequence"/>
</dbReference>
<dbReference type="InterPro" id="IPR051633">
    <property type="entry name" value="AceTr"/>
</dbReference>
<feature type="transmembrane region" description="Helical" evidence="6">
    <location>
        <begin position="138"/>
        <end position="158"/>
    </location>
</feature>
<feature type="transmembrane region" description="Helical" evidence="6">
    <location>
        <begin position="165"/>
        <end position="187"/>
    </location>
</feature>
<evidence type="ECO:0000313" key="7">
    <source>
        <dbReference type="EMBL" id="PMD37107.1"/>
    </source>
</evidence>
<dbReference type="PANTHER" id="PTHR31123:SF4">
    <property type="entry name" value="PROTEIN ALCS"/>
    <property type="match status" value="1"/>
</dbReference>
<evidence type="ECO:0000256" key="1">
    <source>
        <dbReference type="ARBA" id="ARBA00004141"/>
    </source>
</evidence>
<name>A0A2J6RF11_HYAVF</name>
<comment type="subcellular location">
    <subcellularLocation>
        <location evidence="1">Membrane</location>
        <topology evidence="1">Multi-pass membrane protein</topology>
    </subcellularLocation>
</comment>
<reference evidence="7 8" key="1">
    <citation type="submission" date="2016-04" db="EMBL/GenBank/DDBJ databases">
        <title>A degradative enzymes factory behind the ericoid mycorrhizal symbiosis.</title>
        <authorList>
            <consortium name="DOE Joint Genome Institute"/>
            <person name="Martino E."/>
            <person name="Morin E."/>
            <person name="Grelet G."/>
            <person name="Kuo A."/>
            <person name="Kohler A."/>
            <person name="Daghino S."/>
            <person name="Barry K."/>
            <person name="Choi C."/>
            <person name="Cichocki N."/>
            <person name="Clum A."/>
            <person name="Copeland A."/>
            <person name="Hainaut M."/>
            <person name="Haridas S."/>
            <person name="Labutti K."/>
            <person name="Lindquist E."/>
            <person name="Lipzen A."/>
            <person name="Khouja H.-R."/>
            <person name="Murat C."/>
            <person name="Ohm R."/>
            <person name="Olson A."/>
            <person name="Spatafora J."/>
            <person name="Veneault-Fourrey C."/>
            <person name="Henrissat B."/>
            <person name="Grigoriev I."/>
            <person name="Martin F."/>
            <person name="Perotto S."/>
        </authorList>
    </citation>
    <scope>NUCLEOTIDE SEQUENCE [LARGE SCALE GENOMIC DNA]</scope>
    <source>
        <strain evidence="7 8">F</strain>
    </source>
</reference>
<gene>
    <name evidence="7" type="ORF">L207DRAFT_546283</name>
</gene>
<evidence type="ECO:0000256" key="2">
    <source>
        <dbReference type="ARBA" id="ARBA00005587"/>
    </source>
</evidence>
<dbReference type="EMBL" id="KZ613950">
    <property type="protein sequence ID" value="PMD37107.1"/>
    <property type="molecule type" value="Genomic_DNA"/>
</dbReference>
<dbReference type="PANTHER" id="PTHR31123">
    <property type="entry name" value="ACCUMULATION OF DYADS PROTEIN 2-RELATED"/>
    <property type="match status" value="1"/>
</dbReference>
<evidence type="ECO:0000256" key="5">
    <source>
        <dbReference type="ARBA" id="ARBA00023136"/>
    </source>
</evidence>